<dbReference type="PANTHER" id="PTHR11579">
    <property type="entry name" value="PROTEIN-L-ISOASPARTATE O-METHYLTRANSFERASE"/>
    <property type="match status" value="1"/>
</dbReference>
<keyword evidence="3 7" id="KW-0963">Cytoplasm</keyword>
<dbReference type="InterPro" id="IPR029063">
    <property type="entry name" value="SAM-dependent_MTases_sf"/>
</dbReference>
<dbReference type="GO" id="GO:0005737">
    <property type="term" value="C:cytoplasm"/>
    <property type="evidence" value="ECO:0007669"/>
    <property type="project" value="UniProtKB-SubCell"/>
</dbReference>
<gene>
    <name evidence="7" type="primary">pcm</name>
    <name evidence="8" type="ORF">DLJ53_18265</name>
</gene>
<dbReference type="CDD" id="cd02440">
    <property type="entry name" value="AdoMet_MTases"/>
    <property type="match status" value="1"/>
</dbReference>
<name>A0A8B2NM55_9HYPH</name>
<dbReference type="NCBIfam" id="TIGR00080">
    <property type="entry name" value="pimt"/>
    <property type="match status" value="1"/>
</dbReference>
<comment type="similarity">
    <text evidence="2 7">Belongs to the methyltransferase superfamily. L-isoaspartyl/D-aspartyl protein methyltransferase family.</text>
</comment>
<dbReference type="Pfam" id="PF01135">
    <property type="entry name" value="PCMT"/>
    <property type="match status" value="1"/>
</dbReference>
<dbReference type="HAMAP" id="MF_00090">
    <property type="entry name" value="PIMT"/>
    <property type="match status" value="1"/>
</dbReference>
<evidence type="ECO:0000256" key="1">
    <source>
        <dbReference type="ARBA" id="ARBA00004496"/>
    </source>
</evidence>
<accession>A0A8B2NM55</accession>
<comment type="subcellular location">
    <subcellularLocation>
        <location evidence="1 7">Cytoplasm</location>
    </subcellularLocation>
</comment>
<evidence type="ECO:0000313" key="8">
    <source>
        <dbReference type="EMBL" id="RAH99710.1"/>
    </source>
</evidence>
<proteinExistence type="inferred from homology"/>
<dbReference type="EC" id="2.1.1.77" evidence="7"/>
<evidence type="ECO:0000313" key="9">
    <source>
        <dbReference type="Proteomes" id="UP000249590"/>
    </source>
</evidence>
<keyword evidence="4 7" id="KW-0489">Methyltransferase</keyword>
<dbReference type="PROSITE" id="PS01279">
    <property type="entry name" value="PCMT"/>
    <property type="match status" value="1"/>
</dbReference>
<comment type="function">
    <text evidence="7">Catalyzes the methyl esterification of L-isoaspartyl residues in peptides and proteins that result from spontaneous decomposition of normal L-aspartyl and L-asparaginyl residues. It plays a role in the repair and/or degradation of damaged proteins.</text>
</comment>
<dbReference type="GO" id="GO:0004719">
    <property type="term" value="F:protein-L-isoaspartate (D-aspartate) O-methyltransferase activity"/>
    <property type="evidence" value="ECO:0007669"/>
    <property type="project" value="UniProtKB-UniRule"/>
</dbReference>
<dbReference type="SUPFAM" id="SSF53335">
    <property type="entry name" value="S-adenosyl-L-methionine-dependent methyltransferases"/>
    <property type="match status" value="1"/>
</dbReference>
<evidence type="ECO:0000256" key="7">
    <source>
        <dbReference type="HAMAP-Rule" id="MF_00090"/>
    </source>
</evidence>
<dbReference type="AlphaFoldDB" id="A0A8B2NM55"/>
<evidence type="ECO:0000256" key="3">
    <source>
        <dbReference type="ARBA" id="ARBA00022490"/>
    </source>
</evidence>
<keyword evidence="6 7" id="KW-0949">S-adenosyl-L-methionine</keyword>
<reference evidence="8 9" key="1">
    <citation type="submission" date="2018-05" db="EMBL/GenBank/DDBJ databases">
        <title>Acuticoccus sediminis sp. nov., isolated from deep-sea sediment of Indian Ocean.</title>
        <authorList>
            <person name="Liu X."/>
            <person name="Lai Q."/>
            <person name="Du Y."/>
            <person name="Sun F."/>
            <person name="Zhang X."/>
            <person name="Wang S."/>
            <person name="Shao Z."/>
        </authorList>
    </citation>
    <scope>NUCLEOTIDE SEQUENCE [LARGE SCALE GENOMIC DNA]</scope>
    <source>
        <strain evidence="8 9">PTG4-2</strain>
    </source>
</reference>
<dbReference type="Gene3D" id="3.40.50.150">
    <property type="entry name" value="Vaccinia Virus protein VP39"/>
    <property type="match status" value="1"/>
</dbReference>
<evidence type="ECO:0000256" key="6">
    <source>
        <dbReference type="ARBA" id="ARBA00022691"/>
    </source>
</evidence>
<dbReference type="RefSeq" id="WP_111347908.1">
    <property type="nucleotide sequence ID" value="NZ_QHHQ01000004.1"/>
</dbReference>
<evidence type="ECO:0000256" key="5">
    <source>
        <dbReference type="ARBA" id="ARBA00022679"/>
    </source>
</evidence>
<feature type="active site" evidence="7">
    <location>
        <position position="63"/>
    </location>
</feature>
<dbReference type="GO" id="GO:0032259">
    <property type="term" value="P:methylation"/>
    <property type="evidence" value="ECO:0007669"/>
    <property type="project" value="UniProtKB-KW"/>
</dbReference>
<evidence type="ECO:0000256" key="4">
    <source>
        <dbReference type="ARBA" id="ARBA00022603"/>
    </source>
</evidence>
<dbReference type="FunFam" id="3.40.50.150:FF:000010">
    <property type="entry name" value="Protein-L-isoaspartate O-methyltransferase"/>
    <property type="match status" value="1"/>
</dbReference>
<protein>
    <recommendedName>
        <fullName evidence="7">Protein-L-isoaspartate O-methyltransferase</fullName>
        <ecNumber evidence="7">2.1.1.77</ecNumber>
    </recommendedName>
    <alternativeName>
        <fullName evidence="7">L-isoaspartyl protein carboxyl methyltransferase</fullName>
    </alternativeName>
    <alternativeName>
        <fullName evidence="7">Protein L-isoaspartyl methyltransferase</fullName>
    </alternativeName>
    <alternativeName>
        <fullName evidence="7">Protein-beta-aspartate methyltransferase</fullName>
        <shortName evidence="7">PIMT</shortName>
    </alternativeName>
</protein>
<dbReference type="PANTHER" id="PTHR11579:SF0">
    <property type="entry name" value="PROTEIN-L-ISOASPARTATE(D-ASPARTATE) O-METHYLTRANSFERASE"/>
    <property type="match status" value="1"/>
</dbReference>
<organism evidence="8 9">
    <name type="scientific">Acuticoccus sediminis</name>
    <dbReference type="NCBI Taxonomy" id="2184697"/>
    <lineage>
        <taxon>Bacteria</taxon>
        <taxon>Pseudomonadati</taxon>
        <taxon>Pseudomonadota</taxon>
        <taxon>Alphaproteobacteria</taxon>
        <taxon>Hyphomicrobiales</taxon>
        <taxon>Amorphaceae</taxon>
        <taxon>Acuticoccus</taxon>
    </lineage>
</organism>
<evidence type="ECO:0000256" key="2">
    <source>
        <dbReference type="ARBA" id="ARBA00005369"/>
    </source>
</evidence>
<dbReference type="GO" id="GO:0030091">
    <property type="term" value="P:protein repair"/>
    <property type="evidence" value="ECO:0007669"/>
    <property type="project" value="UniProtKB-UniRule"/>
</dbReference>
<dbReference type="InterPro" id="IPR000682">
    <property type="entry name" value="PCMT"/>
</dbReference>
<dbReference type="OrthoDB" id="9810066at2"/>
<dbReference type="EMBL" id="QHHQ01000004">
    <property type="protein sequence ID" value="RAH99710.1"/>
    <property type="molecule type" value="Genomic_DNA"/>
</dbReference>
<keyword evidence="9" id="KW-1185">Reference proteome</keyword>
<dbReference type="NCBIfam" id="NF001453">
    <property type="entry name" value="PRK00312.1"/>
    <property type="match status" value="1"/>
</dbReference>
<comment type="caution">
    <text evidence="8">The sequence shown here is derived from an EMBL/GenBank/DDBJ whole genome shotgun (WGS) entry which is preliminary data.</text>
</comment>
<keyword evidence="5 7" id="KW-0808">Transferase</keyword>
<sequence length="216" mass="23083">MTPEEEAIARAELAMNLRRQNVAGHKVLAALESVPRSLFLSAEHKALAYADRAAPIECGQTVSQPAVVAQMTEALELGPNDRVLEIGTGSGYQTAILARLAGHVYSVERYRLLSDLARERLSVLKLDNVDFLVGDGHEGWAEHAPYDRIIVTAAAAAVPEALVEQLVPEGILVAPVGAEGMVQELLKCRKAGEGLVGEHIADVRFVPLVPGIAGRL</sequence>
<comment type="catalytic activity">
    <reaction evidence="7">
        <text>[protein]-L-isoaspartate + S-adenosyl-L-methionine = [protein]-L-isoaspartate alpha-methyl ester + S-adenosyl-L-homocysteine</text>
        <dbReference type="Rhea" id="RHEA:12705"/>
        <dbReference type="Rhea" id="RHEA-COMP:12143"/>
        <dbReference type="Rhea" id="RHEA-COMP:12144"/>
        <dbReference type="ChEBI" id="CHEBI:57856"/>
        <dbReference type="ChEBI" id="CHEBI:59789"/>
        <dbReference type="ChEBI" id="CHEBI:90596"/>
        <dbReference type="ChEBI" id="CHEBI:90598"/>
        <dbReference type="EC" id="2.1.1.77"/>
    </reaction>
</comment>
<dbReference type="Proteomes" id="UP000249590">
    <property type="component" value="Unassembled WGS sequence"/>
</dbReference>